<evidence type="ECO:0000256" key="1">
    <source>
        <dbReference type="SAM" id="SignalP"/>
    </source>
</evidence>
<keyword evidence="1" id="KW-0732">Signal</keyword>
<proteinExistence type="predicted"/>
<name>A0A7W7CG73_9PSEU</name>
<organism evidence="2 3">
    <name type="scientific">Crossiella cryophila</name>
    <dbReference type="NCBI Taxonomy" id="43355"/>
    <lineage>
        <taxon>Bacteria</taxon>
        <taxon>Bacillati</taxon>
        <taxon>Actinomycetota</taxon>
        <taxon>Actinomycetes</taxon>
        <taxon>Pseudonocardiales</taxon>
        <taxon>Pseudonocardiaceae</taxon>
        <taxon>Crossiella</taxon>
    </lineage>
</organism>
<evidence type="ECO:0000313" key="3">
    <source>
        <dbReference type="Proteomes" id="UP000533598"/>
    </source>
</evidence>
<reference evidence="2 3" key="1">
    <citation type="submission" date="2020-08" db="EMBL/GenBank/DDBJ databases">
        <title>Sequencing the genomes of 1000 actinobacteria strains.</title>
        <authorList>
            <person name="Klenk H.-P."/>
        </authorList>
    </citation>
    <scope>NUCLEOTIDE SEQUENCE [LARGE SCALE GENOMIC DNA]</scope>
    <source>
        <strain evidence="2 3">DSM 44230</strain>
    </source>
</reference>
<comment type="caution">
    <text evidence="2">The sequence shown here is derived from an EMBL/GenBank/DDBJ whole genome shotgun (WGS) entry which is preliminary data.</text>
</comment>
<dbReference type="RefSeq" id="WP_246492657.1">
    <property type="nucleotide sequence ID" value="NZ_BAAAUI010000060.1"/>
</dbReference>
<keyword evidence="3" id="KW-1185">Reference proteome</keyword>
<gene>
    <name evidence="2" type="ORF">HNR67_006768</name>
</gene>
<dbReference type="Proteomes" id="UP000533598">
    <property type="component" value="Unassembled WGS sequence"/>
</dbReference>
<dbReference type="EMBL" id="JACHMH010000001">
    <property type="protein sequence ID" value="MBB4680650.1"/>
    <property type="molecule type" value="Genomic_DNA"/>
</dbReference>
<sequence>MVALTGKRFVRHLLTATLLVTALGAAPAHAAPAAPPQSIAAARALPLGSTVTVAGVATTPSGAFESSFYDKGFAIQDRTAGIYLKLATDLKVAPGRHARITGKLTNSSGLLTIVPATPDAVTLGRTGVPPRPEWRATGGVGEVSEGRLVRVLARITKPVQNDLPYGRKVFVDDGSGELTIFVNTQTGIDLSRLRVGQWVRVSGFSSQYDTHYEIDPRFPRDLVVLPG</sequence>
<protein>
    <submittedName>
        <fullName evidence="2">Multidrug efflux pump subunit AcrA (Membrane-fusion protein)</fullName>
    </submittedName>
</protein>
<dbReference type="AlphaFoldDB" id="A0A7W7CG73"/>
<accession>A0A7W7CG73</accession>
<feature type="signal peptide" evidence="1">
    <location>
        <begin position="1"/>
        <end position="30"/>
    </location>
</feature>
<feature type="chain" id="PRO_5031213138" evidence="1">
    <location>
        <begin position="31"/>
        <end position="227"/>
    </location>
</feature>
<evidence type="ECO:0000313" key="2">
    <source>
        <dbReference type="EMBL" id="MBB4680650.1"/>
    </source>
</evidence>